<dbReference type="RefSeq" id="WP_157460384.1">
    <property type="nucleotide sequence ID" value="NZ_WQLB01000026.1"/>
</dbReference>
<reference evidence="2 3" key="1">
    <citation type="submission" date="2019-12" db="EMBL/GenBank/DDBJ databases">
        <title>Deinococcus sp. HMF7620 Genome sequencing and assembly.</title>
        <authorList>
            <person name="Kang H."/>
            <person name="Kim H."/>
            <person name="Joh K."/>
        </authorList>
    </citation>
    <scope>NUCLEOTIDE SEQUENCE [LARGE SCALE GENOMIC DNA]</scope>
    <source>
        <strain evidence="2 3">HMF7620</strain>
    </source>
</reference>
<dbReference type="SUPFAM" id="SSF53098">
    <property type="entry name" value="Ribonuclease H-like"/>
    <property type="match status" value="1"/>
</dbReference>
<comment type="caution">
    <text evidence="2">The sequence shown here is derived from an EMBL/GenBank/DDBJ whole genome shotgun (WGS) entry which is preliminary data.</text>
</comment>
<dbReference type="Pfam" id="PF00075">
    <property type="entry name" value="RNase_H"/>
    <property type="match status" value="1"/>
</dbReference>
<feature type="domain" description="RNase H type-1" evidence="1">
    <location>
        <begin position="3"/>
        <end position="71"/>
    </location>
</feature>
<proteinExistence type="predicted"/>
<dbReference type="InterPro" id="IPR002156">
    <property type="entry name" value="RNaseH_domain"/>
</dbReference>
<dbReference type="InterPro" id="IPR012337">
    <property type="entry name" value="RNaseH-like_sf"/>
</dbReference>
<dbReference type="AlphaFoldDB" id="A0A7C9M842"/>
<dbReference type="Proteomes" id="UP000483286">
    <property type="component" value="Unassembled WGS sequence"/>
</dbReference>
<organism evidence="2 3">
    <name type="scientific">Deinococcus arboris</name>
    <dbReference type="NCBI Taxonomy" id="2682977"/>
    <lineage>
        <taxon>Bacteria</taxon>
        <taxon>Thermotogati</taxon>
        <taxon>Deinococcota</taxon>
        <taxon>Deinococci</taxon>
        <taxon>Deinococcales</taxon>
        <taxon>Deinococcaceae</taxon>
        <taxon>Deinococcus</taxon>
    </lineage>
</organism>
<sequence>MTVVAHTDGAVVPGGAGWGVIMPGQPERRFSGMLDTGDVMVAELWAVKMALRHTPNGAGLEIHTDSQSLPGLLGRHDQAGATWNRQDLRDLTGKILKRAQQRGIALTCLWAPRADPMQQVAHDLAVAGRVRGKGEEGWSVQLAGSTLEVWQATRRARNGWVVVLEGSLANEATVRAVLAELPETPVPLFVQESPPALASALQALATELGRTLAT</sequence>
<dbReference type="GO" id="GO:0003676">
    <property type="term" value="F:nucleic acid binding"/>
    <property type="evidence" value="ECO:0007669"/>
    <property type="project" value="InterPro"/>
</dbReference>
<name>A0A7C9M842_9DEIO</name>
<gene>
    <name evidence="2" type="ORF">GO986_16390</name>
</gene>
<protein>
    <recommendedName>
        <fullName evidence="1">RNase H type-1 domain-containing protein</fullName>
    </recommendedName>
</protein>
<evidence type="ECO:0000259" key="1">
    <source>
        <dbReference type="Pfam" id="PF00075"/>
    </source>
</evidence>
<evidence type="ECO:0000313" key="2">
    <source>
        <dbReference type="EMBL" id="MVN88325.1"/>
    </source>
</evidence>
<keyword evidence="3" id="KW-1185">Reference proteome</keyword>
<evidence type="ECO:0000313" key="3">
    <source>
        <dbReference type="Proteomes" id="UP000483286"/>
    </source>
</evidence>
<dbReference type="InterPro" id="IPR036397">
    <property type="entry name" value="RNaseH_sf"/>
</dbReference>
<dbReference type="Gene3D" id="3.30.420.10">
    <property type="entry name" value="Ribonuclease H-like superfamily/Ribonuclease H"/>
    <property type="match status" value="1"/>
</dbReference>
<dbReference type="EMBL" id="WQLB01000026">
    <property type="protein sequence ID" value="MVN88325.1"/>
    <property type="molecule type" value="Genomic_DNA"/>
</dbReference>
<dbReference type="GO" id="GO:0004523">
    <property type="term" value="F:RNA-DNA hybrid ribonuclease activity"/>
    <property type="evidence" value="ECO:0007669"/>
    <property type="project" value="InterPro"/>
</dbReference>
<accession>A0A7C9M842</accession>